<organism evidence="1">
    <name type="scientific">marine sediment metagenome</name>
    <dbReference type="NCBI Taxonomy" id="412755"/>
    <lineage>
        <taxon>unclassified sequences</taxon>
        <taxon>metagenomes</taxon>
        <taxon>ecological metagenomes</taxon>
    </lineage>
</organism>
<dbReference type="AlphaFoldDB" id="X0VM59"/>
<proteinExistence type="predicted"/>
<accession>X0VM59</accession>
<comment type="caution">
    <text evidence="1">The sequence shown here is derived from an EMBL/GenBank/DDBJ whole genome shotgun (WGS) entry which is preliminary data.</text>
</comment>
<sequence>MRSEIDQTKIAEAFMALCELHEKQISPVTRKMYVESLKEFSMEQITLAISRSIREHKWFPKPVELIELIRGTEPQSGEVAELQASRIIEQVRKVGSWGSPVWEDPITQRLMNSRFSYHSVCKMLESEMTWFVKEFKEAYRANVDIQQIEAPAVLKKIVARIGKGIE</sequence>
<evidence type="ECO:0000313" key="1">
    <source>
        <dbReference type="EMBL" id="GAG01616.1"/>
    </source>
</evidence>
<gene>
    <name evidence="1" type="ORF">S01H1_37999</name>
</gene>
<name>X0VM59_9ZZZZ</name>
<reference evidence="1" key="1">
    <citation type="journal article" date="2014" name="Front. Microbiol.">
        <title>High frequency of phylogenetically diverse reductive dehalogenase-homologous genes in deep subseafloor sedimentary metagenomes.</title>
        <authorList>
            <person name="Kawai M."/>
            <person name="Futagami T."/>
            <person name="Toyoda A."/>
            <person name="Takaki Y."/>
            <person name="Nishi S."/>
            <person name="Hori S."/>
            <person name="Arai W."/>
            <person name="Tsubouchi T."/>
            <person name="Morono Y."/>
            <person name="Uchiyama I."/>
            <person name="Ito T."/>
            <person name="Fujiyama A."/>
            <person name="Inagaki F."/>
            <person name="Takami H."/>
        </authorList>
    </citation>
    <scope>NUCLEOTIDE SEQUENCE</scope>
    <source>
        <strain evidence="1">Expedition CK06-06</strain>
    </source>
</reference>
<protein>
    <submittedName>
        <fullName evidence="1">Uncharacterized protein</fullName>
    </submittedName>
</protein>
<dbReference type="EMBL" id="BARS01023888">
    <property type="protein sequence ID" value="GAG01616.1"/>
    <property type="molecule type" value="Genomic_DNA"/>
</dbReference>